<accession>A0A8X8B8U5</accession>
<dbReference type="Pfam" id="PF22314">
    <property type="entry name" value="NPC1_MLD"/>
    <property type="match status" value="1"/>
</dbReference>
<dbReference type="GO" id="GO:0032934">
    <property type="term" value="F:sterol binding"/>
    <property type="evidence" value="ECO:0007669"/>
    <property type="project" value="TreeGrafter"/>
</dbReference>
<comment type="caution">
    <text evidence="2">The sequence shown here is derived from an EMBL/GenBank/DDBJ whole genome shotgun (WGS) entry which is preliminary data.</text>
</comment>
<protein>
    <recommendedName>
        <fullName evidence="1">NPC1 middle luminal domain-containing protein</fullName>
    </recommendedName>
</protein>
<dbReference type="OrthoDB" id="1718181at2759"/>
<dbReference type="AlphaFoldDB" id="A0A8X8B8U5"/>
<dbReference type="InterPro" id="IPR053956">
    <property type="entry name" value="NPC1_MLD"/>
</dbReference>
<evidence type="ECO:0000313" key="2">
    <source>
        <dbReference type="EMBL" id="KAG2329154.1"/>
    </source>
</evidence>
<sequence length="81" mass="8826">MDSGTFDEYGGVEHGEYCFQHYTSSENCLSAFQAPGDPSVVLGGFSGNSYSEATAFVITYPVNNAIGDQCVYNDNEIRSFF</sequence>
<gene>
    <name evidence="2" type="ORF">Bca52824_000334</name>
</gene>
<reference evidence="2 3" key="1">
    <citation type="submission" date="2020-02" db="EMBL/GenBank/DDBJ databases">
        <authorList>
            <person name="Ma Q."/>
            <person name="Huang Y."/>
            <person name="Song X."/>
            <person name="Pei D."/>
        </authorList>
    </citation>
    <scope>NUCLEOTIDE SEQUENCE [LARGE SCALE GENOMIC DNA]</scope>
    <source>
        <strain evidence="2">Sxm20200214</strain>
        <tissue evidence="2">Leaf</tissue>
    </source>
</reference>
<dbReference type="PANTHER" id="PTHR45727">
    <property type="entry name" value="NPC INTRACELLULAR CHOLESTEROL TRANSPORTER 1"/>
    <property type="match status" value="1"/>
</dbReference>
<dbReference type="Proteomes" id="UP000886595">
    <property type="component" value="Unassembled WGS sequence"/>
</dbReference>
<evidence type="ECO:0000259" key="1">
    <source>
        <dbReference type="Pfam" id="PF22314"/>
    </source>
</evidence>
<organism evidence="2 3">
    <name type="scientific">Brassica carinata</name>
    <name type="common">Ethiopian mustard</name>
    <name type="synonym">Abyssinian cabbage</name>
    <dbReference type="NCBI Taxonomy" id="52824"/>
    <lineage>
        <taxon>Eukaryota</taxon>
        <taxon>Viridiplantae</taxon>
        <taxon>Streptophyta</taxon>
        <taxon>Embryophyta</taxon>
        <taxon>Tracheophyta</taxon>
        <taxon>Spermatophyta</taxon>
        <taxon>Magnoliopsida</taxon>
        <taxon>eudicotyledons</taxon>
        <taxon>Gunneridae</taxon>
        <taxon>Pentapetalae</taxon>
        <taxon>rosids</taxon>
        <taxon>malvids</taxon>
        <taxon>Brassicales</taxon>
        <taxon>Brassicaceae</taxon>
        <taxon>Brassiceae</taxon>
        <taxon>Brassica</taxon>
    </lineage>
</organism>
<dbReference type="GO" id="GO:0015918">
    <property type="term" value="P:sterol transport"/>
    <property type="evidence" value="ECO:0007669"/>
    <property type="project" value="TreeGrafter"/>
</dbReference>
<dbReference type="GO" id="GO:0016020">
    <property type="term" value="C:membrane"/>
    <property type="evidence" value="ECO:0007669"/>
    <property type="project" value="TreeGrafter"/>
</dbReference>
<name>A0A8X8B8U5_BRACI</name>
<keyword evidence="3" id="KW-1185">Reference proteome</keyword>
<proteinExistence type="predicted"/>
<dbReference type="EMBL" id="JAAMPC010000001">
    <property type="protein sequence ID" value="KAG2329154.1"/>
    <property type="molecule type" value="Genomic_DNA"/>
</dbReference>
<dbReference type="PANTHER" id="PTHR45727:SF8">
    <property type="entry name" value="PATCHED FAMILY PROTEIN"/>
    <property type="match status" value="1"/>
</dbReference>
<evidence type="ECO:0000313" key="3">
    <source>
        <dbReference type="Proteomes" id="UP000886595"/>
    </source>
</evidence>
<feature type="domain" description="NPC1 middle luminal" evidence="1">
    <location>
        <begin position="16"/>
        <end position="68"/>
    </location>
</feature>